<proteinExistence type="inferred from homology"/>
<keyword evidence="4 17" id="KW-0812">Transmembrane</keyword>
<accession>A0ABR2YWH2</accession>
<keyword evidence="16" id="KW-0539">Nucleus</keyword>
<comment type="caution">
    <text evidence="21">The sequence shown here is derived from an EMBL/GenBank/DDBJ whole genome shotgun (WGS) entry which is preliminary data.</text>
</comment>
<dbReference type="PROSITE" id="PS51194">
    <property type="entry name" value="HELICASE_CTER"/>
    <property type="match status" value="1"/>
</dbReference>
<evidence type="ECO:0000256" key="12">
    <source>
        <dbReference type="ARBA" id="ARBA00023125"/>
    </source>
</evidence>
<comment type="catalytic activity">
    <reaction evidence="15 16">
        <text>Couples ATP hydrolysis with the unwinding of duplex DNA by translocating in the 3'-5' direction.</text>
        <dbReference type="EC" id="5.6.2.4"/>
    </reaction>
</comment>
<keyword evidence="13 17" id="KW-0472">Membrane</keyword>
<evidence type="ECO:0000256" key="15">
    <source>
        <dbReference type="ARBA" id="ARBA00034617"/>
    </source>
</evidence>
<dbReference type="Pfam" id="PF16124">
    <property type="entry name" value="RecQ_Zn_bind"/>
    <property type="match status" value="1"/>
</dbReference>
<dbReference type="Gene3D" id="1.20.120.1770">
    <property type="match status" value="1"/>
</dbReference>
<dbReference type="SMART" id="SM00490">
    <property type="entry name" value="HELICc"/>
    <property type="match status" value="1"/>
</dbReference>
<sequence>MDCVDLTVATECKDEQYAACHLQEVNAELAEVEHEVESLLARQRTLLEVKEKLLEQIAVNQRAPKADWQSQFSWDAKVQDALETVFRLADFRPHQREIINATLQGRDVLCLMPTGGGKSLCYQLPALISGGITLVVSPLLSLIHDQVLGLCSLGIQAISLSSLTPKEEITAAYKQMDSHSDIRFVYVTPERVVSAKRFMSKLEKLYKGGRLKRIAIDEAHCCSQWGNDFRPDYKKLGVLKQQFPDVPILALTATATDVVCQNVKEILRISACEFFRSSVDRSNLFWTVRQKPAKAEDVTADMIAWIRANYRPTDSGIIYCQTRKESESLAAELQQQGMRAACYHADVDAGVREAVHSQWSAGKVQICVATVAFGMGINKPDVRFVIHHSLPKSVENYYQEAGRAGRDGERAVCMLYYRFADALKQAAMVSFEPGWEQRLGAIMRYAAAASTCRRSLISRHFGEAPAQCHAMCDCCSRAQSGAAAERQDVTEAAAAVARTLADWPAAEKRATLVQLIDRWRASKVGADGKIGKGMSKDDNEHVIAQMVYDGYIRFDFGYTAYATNAYLKTTHQSSLLLQGKKKVYMDCPVAEAPATASSKEPQQAAQAEQDCSRRFCVMAIGAALAWGGPRLLWVSALVVFVVWIEKYGYGFNYSETDVASILSLHYLFMFLAFPVFMTEAILSYRVPLIPLGSRSAIKYMHATFHSLAGVFIILGLTFVERFKVTSKESHFFSLHSWVGITAIALYVGQYVAGLYIYLVSKWAPQAKTDFYKIHRYLGALTLLTGFTAILLGITECQVFYLYATGLTTFFSAATYSVGSMLQPLLGYLLFLLAASVMLQFVVFQEQAIPVPSAIKASAV</sequence>
<dbReference type="InterPro" id="IPR032284">
    <property type="entry name" value="RecQ_Zn-bd"/>
</dbReference>
<evidence type="ECO:0000256" key="6">
    <source>
        <dbReference type="ARBA" id="ARBA00022741"/>
    </source>
</evidence>
<feature type="transmembrane region" description="Helical" evidence="17">
    <location>
        <begin position="776"/>
        <end position="793"/>
    </location>
</feature>
<evidence type="ECO:0000256" key="4">
    <source>
        <dbReference type="ARBA" id="ARBA00022692"/>
    </source>
</evidence>
<dbReference type="InterPro" id="IPR014001">
    <property type="entry name" value="Helicase_ATP-bd"/>
</dbReference>
<dbReference type="Pfam" id="PF03188">
    <property type="entry name" value="Cytochrom_B561"/>
    <property type="match status" value="1"/>
</dbReference>
<evidence type="ECO:0000259" key="19">
    <source>
        <dbReference type="PROSITE" id="PS51192"/>
    </source>
</evidence>
<evidence type="ECO:0000259" key="18">
    <source>
        <dbReference type="PROSITE" id="PS50939"/>
    </source>
</evidence>
<dbReference type="InterPro" id="IPR027417">
    <property type="entry name" value="P-loop_NTPase"/>
</dbReference>
<evidence type="ECO:0000256" key="13">
    <source>
        <dbReference type="ARBA" id="ARBA00023136"/>
    </source>
</evidence>
<comment type="catalytic activity">
    <reaction evidence="16">
        <text>ATP + H2O = ADP + phosphate + H(+)</text>
        <dbReference type="Rhea" id="RHEA:13065"/>
        <dbReference type="ChEBI" id="CHEBI:15377"/>
        <dbReference type="ChEBI" id="CHEBI:15378"/>
        <dbReference type="ChEBI" id="CHEBI:30616"/>
        <dbReference type="ChEBI" id="CHEBI:43474"/>
        <dbReference type="ChEBI" id="CHEBI:456216"/>
    </reaction>
</comment>
<keyword evidence="22" id="KW-1185">Reference proteome</keyword>
<dbReference type="SMART" id="SM00665">
    <property type="entry name" value="B561"/>
    <property type="match status" value="1"/>
</dbReference>
<dbReference type="PROSITE" id="PS51192">
    <property type="entry name" value="HELICASE_ATP_BIND_1"/>
    <property type="match status" value="1"/>
</dbReference>
<evidence type="ECO:0000313" key="22">
    <source>
        <dbReference type="Proteomes" id="UP001491310"/>
    </source>
</evidence>
<dbReference type="InterPro" id="IPR004589">
    <property type="entry name" value="DNA_helicase_ATP-dep_RecQ"/>
</dbReference>
<evidence type="ECO:0000256" key="9">
    <source>
        <dbReference type="ARBA" id="ARBA00022840"/>
    </source>
</evidence>
<dbReference type="Pfam" id="PF00270">
    <property type="entry name" value="DEAD"/>
    <property type="match status" value="1"/>
</dbReference>
<evidence type="ECO:0000256" key="14">
    <source>
        <dbReference type="ARBA" id="ARBA00023235"/>
    </source>
</evidence>
<keyword evidence="7 16" id="KW-0378">Hydrolase</keyword>
<dbReference type="NCBIfam" id="TIGR00614">
    <property type="entry name" value="recQ_fam"/>
    <property type="match status" value="1"/>
</dbReference>
<dbReference type="EMBL" id="JALJOT010000004">
    <property type="protein sequence ID" value="KAK9915987.1"/>
    <property type="molecule type" value="Genomic_DNA"/>
</dbReference>
<keyword evidence="8 16" id="KW-0347">Helicase</keyword>
<dbReference type="EC" id="5.6.2.4" evidence="16"/>
<dbReference type="InterPro" id="IPR036388">
    <property type="entry name" value="WH-like_DNA-bd_sf"/>
</dbReference>
<evidence type="ECO:0000256" key="1">
    <source>
        <dbReference type="ARBA" id="ARBA00004370"/>
    </source>
</evidence>
<comment type="similarity">
    <text evidence="2 16">Belongs to the helicase family. RecQ subfamily.</text>
</comment>
<evidence type="ECO:0000256" key="17">
    <source>
        <dbReference type="SAM" id="Phobius"/>
    </source>
</evidence>
<feature type="domain" description="Helicase C-terminal" evidence="20">
    <location>
        <begin position="305"/>
        <end position="451"/>
    </location>
</feature>
<evidence type="ECO:0000256" key="5">
    <source>
        <dbReference type="ARBA" id="ARBA00022723"/>
    </source>
</evidence>
<keyword evidence="11 17" id="KW-1133">Transmembrane helix</keyword>
<dbReference type="CDD" id="cd18794">
    <property type="entry name" value="SF2_C_RecQ"/>
    <property type="match status" value="1"/>
</dbReference>
<feature type="transmembrane region" description="Helical" evidence="17">
    <location>
        <begin position="615"/>
        <end position="644"/>
    </location>
</feature>
<keyword evidence="6 16" id="KW-0547">Nucleotide-binding</keyword>
<dbReference type="Gene3D" id="3.40.50.300">
    <property type="entry name" value="P-loop containing nucleotide triphosphate hydrolases"/>
    <property type="match status" value="2"/>
</dbReference>
<keyword evidence="9 16" id="KW-0067">ATP-binding</keyword>
<feature type="transmembrane region" description="Helical" evidence="17">
    <location>
        <begin position="696"/>
        <end position="719"/>
    </location>
</feature>
<keyword evidence="3" id="KW-0813">Transport</keyword>
<dbReference type="SMART" id="SM00956">
    <property type="entry name" value="RQC"/>
    <property type="match status" value="1"/>
</dbReference>
<organism evidence="21 22">
    <name type="scientific">Coccomyxa subellipsoidea</name>
    <dbReference type="NCBI Taxonomy" id="248742"/>
    <lineage>
        <taxon>Eukaryota</taxon>
        <taxon>Viridiplantae</taxon>
        <taxon>Chlorophyta</taxon>
        <taxon>core chlorophytes</taxon>
        <taxon>Trebouxiophyceae</taxon>
        <taxon>Trebouxiophyceae incertae sedis</taxon>
        <taxon>Coccomyxaceae</taxon>
        <taxon>Coccomyxa</taxon>
    </lineage>
</organism>
<evidence type="ECO:0000256" key="11">
    <source>
        <dbReference type="ARBA" id="ARBA00022989"/>
    </source>
</evidence>
<evidence type="ECO:0000313" key="21">
    <source>
        <dbReference type="EMBL" id="KAK9915987.1"/>
    </source>
</evidence>
<dbReference type="Pfam" id="PF00271">
    <property type="entry name" value="Helicase_C"/>
    <property type="match status" value="1"/>
</dbReference>
<feature type="transmembrane region" description="Helical" evidence="17">
    <location>
        <begin position="731"/>
        <end position="756"/>
    </location>
</feature>
<keyword evidence="5" id="KW-0479">Metal-binding</keyword>
<keyword evidence="14" id="KW-0413">Isomerase</keyword>
<feature type="domain" description="Cytochrome b561" evidence="18">
    <location>
        <begin position="628"/>
        <end position="841"/>
    </location>
</feature>
<protein>
    <recommendedName>
        <fullName evidence="16">ATP-dependent DNA helicase</fullName>
        <ecNumber evidence="16">5.6.2.4</ecNumber>
    </recommendedName>
</protein>
<feature type="transmembrane region" description="Helical" evidence="17">
    <location>
        <begin position="664"/>
        <end position="684"/>
    </location>
</feature>
<gene>
    <name evidence="21" type="ORF">WJX75_006989</name>
</gene>
<dbReference type="InterPro" id="IPR011545">
    <property type="entry name" value="DEAD/DEAH_box_helicase_dom"/>
</dbReference>
<keyword evidence="12" id="KW-0238">DNA-binding</keyword>
<dbReference type="CDD" id="cd08554">
    <property type="entry name" value="Cyt_b561"/>
    <property type="match status" value="1"/>
</dbReference>
<evidence type="ECO:0000256" key="16">
    <source>
        <dbReference type="RuleBase" id="RU364117"/>
    </source>
</evidence>
<feature type="transmembrane region" description="Helical" evidence="17">
    <location>
        <begin position="799"/>
        <end position="817"/>
    </location>
</feature>
<evidence type="ECO:0000256" key="8">
    <source>
        <dbReference type="ARBA" id="ARBA00022806"/>
    </source>
</evidence>
<dbReference type="Gene3D" id="1.10.10.10">
    <property type="entry name" value="Winged helix-like DNA-binding domain superfamily/Winged helix DNA-binding domain"/>
    <property type="match status" value="1"/>
</dbReference>
<keyword evidence="10" id="KW-0249">Electron transport</keyword>
<evidence type="ECO:0000256" key="3">
    <source>
        <dbReference type="ARBA" id="ARBA00022448"/>
    </source>
</evidence>
<dbReference type="CDD" id="cd18015">
    <property type="entry name" value="DEXHc_RecQ1"/>
    <property type="match status" value="1"/>
</dbReference>
<comment type="subcellular location">
    <subcellularLocation>
        <location evidence="1">Membrane</location>
    </subcellularLocation>
    <subcellularLocation>
        <location evidence="16">Nucleus</location>
    </subcellularLocation>
</comment>
<feature type="transmembrane region" description="Helical" evidence="17">
    <location>
        <begin position="824"/>
        <end position="843"/>
    </location>
</feature>
<dbReference type="PANTHER" id="PTHR13710:SF105">
    <property type="entry name" value="ATP-DEPENDENT DNA HELICASE Q1"/>
    <property type="match status" value="1"/>
</dbReference>
<evidence type="ECO:0000256" key="2">
    <source>
        <dbReference type="ARBA" id="ARBA00005446"/>
    </source>
</evidence>
<evidence type="ECO:0000256" key="10">
    <source>
        <dbReference type="ARBA" id="ARBA00022982"/>
    </source>
</evidence>
<dbReference type="Proteomes" id="UP001491310">
    <property type="component" value="Unassembled WGS sequence"/>
</dbReference>
<dbReference type="SMART" id="SM00487">
    <property type="entry name" value="DEXDc"/>
    <property type="match status" value="1"/>
</dbReference>
<evidence type="ECO:0000259" key="20">
    <source>
        <dbReference type="PROSITE" id="PS51194"/>
    </source>
</evidence>
<dbReference type="PROSITE" id="PS50939">
    <property type="entry name" value="CYTOCHROME_B561"/>
    <property type="match status" value="1"/>
</dbReference>
<dbReference type="InterPro" id="IPR006593">
    <property type="entry name" value="Cyt_b561/ferric_Rdtase_TM"/>
</dbReference>
<reference evidence="21 22" key="1">
    <citation type="journal article" date="2024" name="Nat. Commun.">
        <title>Phylogenomics reveals the evolutionary origins of lichenization in chlorophyte algae.</title>
        <authorList>
            <person name="Puginier C."/>
            <person name="Libourel C."/>
            <person name="Otte J."/>
            <person name="Skaloud P."/>
            <person name="Haon M."/>
            <person name="Grisel S."/>
            <person name="Petersen M."/>
            <person name="Berrin J.G."/>
            <person name="Delaux P.M."/>
            <person name="Dal Grande F."/>
            <person name="Keller J."/>
        </authorList>
    </citation>
    <scope>NUCLEOTIDE SEQUENCE [LARGE SCALE GENOMIC DNA]</scope>
    <source>
        <strain evidence="21 22">SAG 216-7</strain>
    </source>
</reference>
<dbReference type="SUPFAM" id="SSF52540">
    <property type="entry name" value="P-loop containing nucleoside triphosphate hydrolases"/>
    <property type="match status" value="1"/>
</dbReference>
<dbReference type="InterPro" id="IPR018982">
    <property type="entry name" value="RQC_domain"/>
</dbReference>
<dbReference type="InterPro" id="IPR001650">
    <property type="entry name" value="Helicase_C-like"/>
</dbReference>
<name>A0ABR2YWH2_9CHLO</name>
<evidence type="ECO:0000256" key="7">
    <source>
        <dbReference type="ARBA" id="ARBA00022801"/>
    </source>
</evidence>
<feature type="domain" description="Helicase ATP-binding" evidence="19">
    <location>
        <begin position="99"/>
        <end position="273"/>
    </location>
</feature>
<dbReference type="PANTHER" id="PTHR13710">
    <property type="entry name" value="DNA HELICASE RECQ FAMILY MEMBER"/>
    <property type="match status" value="1"/>
</dbReference>